<dbReference type="GO" id="GO:0000156">
    <property type="term" value="F:phosphorelay response regulator activity"/>
    <property type="evidence" value="ECO:0007669"/>
    <property type="project" value="InterPro"/>
</dbReference>
<gene>
    <name evidence="4" type="ORF">SUTH_03010</name>
</gene>
<dbReference type="PANTHER" id="PTHR37299">
    <property type="entry name" value="TRANSCRIPTIONAL REGULATOR-RELATED"/>
    <property type="match status" value="1"/>
</dbReference>
<dbReference type="EMBL" id="AP012547">
    <property type="protein sequence ID" value="BAO30788.1"/>
    <property type="molecule type" value="Genomic_DNA"/>
</dbReference>
<protein>
    <submittedName>
        <fullName evidence="4">Alginate biosynthesis regulatory protein</fullName>
    </submittedName>
</protein>
<evidence type="ECO:0000256" key="1">
    <source>
        <dbReference type="PROSITE-ProRule" id="PRU00169"/>
    </source>
</evidence>
<dbReference type="InterPro" id="IPR046947">
    <property type="entry name" value="LytR-like"/>
</dbReference>
<dbReference type="SMART" id="SM00448">
    <property type="entry name" value="REC"/>
    <property type="match status" value="1"/>
</dbReference>
<dbReference type="Gene3D" id="2.40.50.1020">
    <property type="entry name" value="LytTr DNA-binding domain"/>
    <property type="match status" value="1"/>
</dbReference>
<name>W0SLX5_9PROT</name>
<dbReference type="OrthoDB" id="236568at2"/>
<accession>W0SLX5</accession>
<dbReference type="KEGG" id="shd:SUTH_03010"/>
<feature type="domain" description="HTH LytTR-type" evidence="3">
    <location>
        <begin position="143"/>
        <end position="252"/>
    </location>
</feature>
<sequence length="254" mass="28031">MSEALRLLLVDDEAPARARLRDLLGDIAAEVPSTVVAEAADGFAALERAQAGDLDVALIDIRMPGMDGVELARHLARLPSTPAVIFVTAFDQYAVQAFELAALDYLVKPVRATRLADALRKARRHADDAVRLEKSALAIRQNLSCLERGRILLVPVAEILYLKAEQKYVTAHTAGREYLLEESLVHLEAEFSERFLRIHRNCLVARAVVTGVERAADEGDGEAHWQVILDGTTERLPVSRRQWAQVKTLLKLAG</sequence>
<proteinExistence type="predicted"/>
<dbReference type="HOGENOM" id="CLU_000445_14_1_4"/>
<dbReference type="STRING" id="1223802.SUTH_03010"/>
<dbReference type="InterPro" id="IPR001789">
    <property type="entry name" value="Sig_transdc_resp-reg_receiver"/>
</dbReference>
<dbReference type="Proteomes" id="UP000031637">
    <property type="component" value="Chromosome"/>
</dbReference>
<dbReference type="GO" id="GO:0003677">
    <property type="term" value="F:DNA binding"/>
    <property type="evidence" value="ECO:0007669"/>
    <property type="project" value="InterPro"/>
</dbReference>
<dbReference type="Pfam" id="PF00072">
    <property type="entry name" value="Response_reg"/>
    <property type="match status" value="1"/>
</dbReference>
<evidence type="ECO:0000259" key="3">
    <source>
        <dbReference type="PROSITE" id="PS50930"/>
    </source>
</evidence>
<evidence type="ECO:0000259" key="2">
    <source>
        <dbReference type="PROSITE" id="PS50110"/>
    </source>
</evidence>
<dbReference type="Pfam" id="PF04397">
    <property type="entry name" value="LytTR"/>
    <property type="match status" value="1"/>
</dbReference>
<dbReference type="InterPro" id="IPR007492">
    <property type="entry name" value="LytTR_DNA-bd_dom"/>
</dbReference>
<dbReference type="AlphaFoldDB" id="W0SLX5"/>
<dbReference type="RefSeq" id="WP_041100376.1">
    <property type="nucleotide sequence ID" value="NZ_AP012547.1"/>
</dbReference>
<reference evidence="4 5" key="1">
    <citation type="journal article" date="2014" name="Syst. Appl. Microbiol.">
        <title>Complete genomes of freshwater sulfur oxidizers Sulfuricella denitrificans skB26 and Sulfuritalea hydrogenivorans sk43H: genetic insights into the sulfur oxidation pathway of betaproteobacteria.</title>
        <authorList>
            <person name="Watanabe T."/>
            <person name="Kojima H."/>
            <person name="Fukui M."/>
        </authorList>
    </citation>
    <scope>NUCLEOTIDE SEQUENCE [LARGE SCALE GENOMIC DNA]</scope>
    <source>
        <strain evidence="4">DSM22779</strain>
    </source>
</reference>
<organism evidence="4 5">
    <name type="scientific">Sulfuritalea hydrogenivorans sk43H</name>
    <dbReference type="NCBI Taxonomy" id="1223802"/>
    <lineage>
        <taxon>Bacteria</taxon>
        <taxon>Pseudomonadati</taxon>
        <taxon>Pseudomonadota</taxon>
        <taxon>Betaproteobacteria</taxon>
        <taxon>Nitrosomonadales</taxon>
        <taxon>Sterolibacteriaceae</taxon>
        <taxon>Sulfuritalea</taxon>
    </lineage>
</organism>
<dbReference type="PROSITE" id="PS50110">
    <property type="entry name" value="RESPONSE_REGULATORY"/>
    <property type="match status" value="1"/>
</dbReference>
<dbReference type="SMART" id="SM00850">
    <property type="entry name" value="LytTR"/>
    <property type="match status" value="1"/>
</dbReference>
<dbReference type="Gene3D" id="3.40.50.2300">
    <property type="match status" value="1"/>
</dbReference>
<keyword evidence="1" id="KW-0597">Phosphoprotein</keyword>
<feature type="modified residue" description="4-aspartylphosphate" evidence="1">
    <location>
        <position position="60"/>
    </location>
</feature>
<dbReference type="SUPFAM" id="SSF52172">
    <property type="entry name" value="CheY-like"/>
    <property type="match status" value="1"/>
</dbReference>
<dbReference type="InterPro" id="IPR011006">
    <property type="entry name" value="CheY-like_superfamily"/>
</dbReference>
<dbReference type="PROSITE" id="PS50930">
    <property type="entry name" value="HTH_LYTTR"/>
    <property type="match status" value="1"/>
</dbReference>
<keyword evidence="5" id="KW-1185">Reference proteome</keyword>
<dbReference type="PANTHER" id="PTHR37299:SF1">
    <property type="entry name" value="STAGE 0 SPORULATION PROTEIN A HOMOLOG"/>
    <property type="match status" value="1"/>
</dbReference>
<evidence type="ECO:0000313" key="4">
    <source>
        <dbReference type="EMBL" id="BAO30788.1"/>
    </source>
</evidence>
<evidence type="ECO:0000313" key="5">
    <source>
        <dbReference type="Proteomes" id="UP000031637"/>
    </source>
</evidence>
<feature type="domain" description="Response regulatory" evidence="2">
    <location>
        <begin position="6"/>
        <end position="123"/>
    </location>
</feature>